<protein>
    <recommendedName>
        <fullName evidence="4">Muniscin C-terminal mu homology domain-domain-containing protein</fullName>
    </recommendedName>
</protein>
<feature type="compositionally biased region" description="Polar residues" evidence="1">
    <location>
        <begin position="607"/>
        <end position="618"/>
    </location>
</feature>
<feature type="region of interest" description="Disordered" evidence="1">
    <location>
        <begin position="384"/>
        <end position="437"/>
    </location>
</feature>
<sequence>MAAVTLPPPIATAPPPPPPSAAVPPSSSAGASPAPASTTSHATESDPNARVLASEFLKLEKPSAFINPVVERVLRHKIHTESLLDCLKEIAQIHDAFGKALLKTLSKYHVDDLEALGVFHKPHLAFRQTLDQVAHNACNLGASLTPECDKLREANNQDGWKNIRKLESRSSKAAKNYEDAAAKLDAGNVSPKPLPQKKMDKLREKFNKEKKQWVSECHEVFKAVQHLDSQVAASTAQLLSKVSTTQEAYSRSVVEAAAKLTQEAAGLNQLTACQHLVSIIGGGNPPSPLKPLKRSWGITRSPSISGAVSPDGGPGHASLSRDGTASPQPPSALSPIVDQDGYRVRPEDADKPPVPLKAGDSDDSIDTTVSATGKLKIQIGGVGATMASAPPLPGSSSTPPPPLPMRRPTQQSIGDNMGMSNAGPLQPSEPVSFSGTGASSWAANSAFNTLQPIQAQRTGGSTFGMGTAFSTTMSSTTFGRPVSNNSSPFSPTGDVGQTTGSVPATFPFSTATQMYPSLAMSPPQNTLSTSPLIVMSPLAVQPTQSVPMVGFPSSPARVKVRCQEQLKILCLDQQVLKLMVGGQLLLNQSVPAVVPLHISNPRDLQMTDRSGSSQSSKSFEIAVQPSDPPQQLLLHYQGAISSFDLASLPVSVSLQVYHCDPTTNEIIVSLTWRTNGDFATKVDSITINSVGTGATCISNPHGAIPDSVTQSLVWHNPTPGGLTVRYKVAENGQQKVQAGLQVNAAFSTERSLSGIVAENMDCKTVSVAKLCVFRFTKVSPMSSG</sequence>
<dbReference type="Gene3D" id="1.20.1270.60">
    <property type="entry name" value="Arfaptin homology (AH) domain/BAR domain"/>
    <property type="match status" value="1"/>
</dbReference>
<dbReference type="EMBL" id="MCFL01000019">
    <property type="protein sequence ID" value="ORZ35940.1"/>
    <property type="molecule type" value="Genomic_DNA"/>
</dbReference>
<accession>A0A1Y2HMX7</accession>
<feature type="compositionally biased region" description="Basic and acidic residues" evidence="1">
    <location>
        <begin position="340"/>
        <end position="351"/>
    </location>
</feature>
<dbReference type="Proteomes" id="UP000193411">
    <property type="component" value="Unassembled WGS sequence"/>
</dbReference>
<dbReference type="AlphaFoldDB" id="A0A1Y2HMX7"/>
<comment type="caution">
    <text evidence="2">The sequence shown here is derived from an EMBL/GenBank/DDBJ whole genome shotgun (WGS) entry which is preliminary data.</text>
</comment>
<organism evidence="2 3">
    <name type="scientific">Catenaria anguillulae PL171</name>
    <dbReference type="NCBI Taxonomy" id="765915"/>
    <lineage>
        <taxon>Eukaryota</taxon>
        <taxon>Fungi</taxon>
        <taxon>Fungi incertae sedis</taxon>
        <taxon>Blastocladiomycota</taxon>
        <taxon>Blastocladiomycetes</taxon>
        <taxon>Blastocladiales</taxon>
        <taxon>Catenariaceae</taxon>
        <taxon>Catenaria</taxon>
    </lineage>
</organism>
<feature type="compositionally biased region" description="Pro residues" evidence="1">
    <location>
        <begin position="390"/>
        <end position="405"/>
    </location>
</feature>
<feature type="region of interest" description="Disordered" evidence="1">
    <location>
        <begin position="474"/>
        <end position="503"/>
    </location>
</feature>
<feature type="compositionally biased region" description="Polar residues" evidence="1">
    <location>
        <begin position="482"/>
        <end position="503"/>
    </location>
</feature>
<dbReference type="SUPFAM" id="SSF103657">
    <property type="entry name" value="BAR/IMD domain-like"/>
    <property type="match status" value="1"/>
</dbReference>
<evidence type="ECO:0000313" key="3">
    <source>
        <dbReference type="Proteomes" id="UP000193411"/>
    </source>
</evidence>
<feature type="compositionally biased region" description="Pro residues" evidence="1">
    <location>
        <begin position="1"/>
        <end position="22"/>
    </location>
</feature>
<feature type="region of interest" description="Disordered" evidence="1">
    <location>
        <begin position="1"/>
        <end position="47"/>
    </location>
</feature>
<keyword evidence="3" id="KW-1185">Reference proteome</keyword>
<dbReference type="InterPro" id="IPR027267">
    <property type="entry name" value="AH/BAR_dom_sf"/>
</dbReference>
<evidence type="ECO:0000313" key="2">
    <source>
        <dbReference type="EMBL" id="ORZ35940.1"/>
    </source>
</evidence>
<evidence type="ECO:0008006" key="4">
    <source>
        <dbReference type="Google" id="ProtNLM"/>
    </source>
</evidence>
<dbReference type="STRING" id="765915.A0A1Y2HMX7"/>
<dbReference type="OrthoDB" id="5590582at2759"/>
<feature type="region of interest" description="Disordered" evidence="1">
    <location>
        <begin position="601"/>
        <end position="621"/>
    </location>
</feature>
<feature type="region of interest" description="Disordered" evidence="1">
    <location>
        <begin position="280"/>
        <end position="367"/>
    </location>
</feature>
<evidence type="ECO:0000256" key="1">
    <source>
        <dbReference type="SAM" id="MobiDB-lite"/>
    </source>
</evidence>
<name>A0A1Y2HMX7_9FUNG</name>
<reference evidence="2 3" key="1">
    <citation type="submission" date="2016-07" db="EMBL/GenBank/DDBJ databases">
        <title>Pervasive Adenine N6-methylation of Active Genes in Fungi.</title>
        <authorList>
            <consortium name="DOE Joint Genome Institute"/>
            <person name="Mondo S.J."/>
            <person name="Dannebaum R.O."/>
            <person name="Kuo R.C."/>
            <person name="Labutti K."/>
            <person name="Haridas S."/>
            <person name="Kuo A."/>
            <person name="Salamov A."/>
            <person name="Ahrendt S.R."/>
            <person name="Lipzen A."/>
            <person name="Sullivan W."/>
            <person name="Andreopoulos W.B."/>
            <person name="Clum A."/>
            <person name="Lindquist E."/>
            <person name="Daum C."/>
            <person name="Ramamoorthy G.K."/>
            <person name="Gryganskyi A."/>
            <person name="Culley D."/>
            <person name="Magnuson J.K."/>
            <person name="James T.Y."/>
            <person name="O'Malley M.A."/>
            <person name="Stajich J.E."/>
            <person name="Spatafora J.W."/>
            <person name="Visel A."/>
            <person name="Grigoriev I.V."/>
        </authorList>
    </citation>
    <scope>NUCLEOTIDE SEQUENCE [LARGE SCALE GENOMIC DNA]</scope>
    <source>
        <strain evidence="2 3">PL171</strain>
    </source>
</reference>
<feature type="compositionally biased region" description="Low complexity" evidence="1">
    <location>
        <begin position="23"/>
        <end position="42"/>
    </location>
</feature>
<proteinExistence type="predicted"/>
<gene>
    <name evidence="2" type="ORF">BCR44DRAFT_47222</name>
</gene>